<evidence type="ECO:0000256" key="3">
    <source>
        <dbReference type="ARBA" id="ARBA00042347"/>
    </source>
</evidence>
<feature type="compositionally biased region" description="Polar residues" evidence="5">
    <location>
        <begin position="641"/>
        <end position="651"/>
    </location>
</feature>
<evidence type="ECO:0000259" key="6">
    <source>
        <dbReference type="PROSITE" id="PS50011"/>
    </source>
</evidence>
<gene>
    <name evidence="7" type="ORF">GBAR_LOCUS28581</name>
</gene>
<dbReference type="PROSITE" id="PS50011">
    <property type="entry name" value="PROTEIN_KINASE_DOM"/>
    <property type="match status" value="1"/>
</dbReference>
<dbReference type="Gene3D" id="1.25.10.10">
    <property type="entry name" value="Leucine-rich Repeat Variant"/>
    <property type="match status" value="1"/>
</dbReference>
<feature type="compositionally biased region" description="Polar residues" evidence="5">
    <location>
        <begin position="783"/>
        <end position="799"/>
    </location>
</feature>
<evidence type="ECO:0000256" key="4">
    <source>
        <dbReference type="ARBA" id="ARBA00056114"/>
    </source>
</evidence>
<reference evidence="7" key="1">
    <citation type="submission" date="2023-03" db="EMBL/GenBank/DDBJ databases">
        <authorList>
            <person name="Steffen K."/>
            <person name="Cardenas P."/>
        </authorList>
    </citation>
    <scope>NUCLEOTIDE SEQUENCE</scope>
</reference>
<dbReference type="InterPro" id="IPR016024">
    <property type="entry name" value="ARM-type_fold"/>
</dbReference>
<dbReference type="EMBL" id="CASHTH010003996">
    <property type="protein sequence ID" value="CAI8052212.1"/>
    <property type="molecule type" value="Genomic_DNA"/>
</dbReference>
<evidence type="ECO:0000256" key="5">
    <source>
        <dbReference type="SAM" id="MobiDB-lite"/>
    </source>
</evidence>
<dbReference type="InterPro" id="IPR011009">
    <property type="entry name" value="Kinase-like_dom_sf"/>
</dbReference>
<feature type="compositionally biased region" description="Basic and acidic residues" evidence="5">
    <location>
        <begin position="615"/>
        <end position="627"/>
    </location>
</feature>
<comment type="similarity">
    <text evidence="1">Belongs to the protein kinase superfamily.</text>
</comment>
<dbReference type="SMART" id="SM00220">
    <property type="entry name" value="S_TKc"/>
    <property type="match status" value="1"/>
</dbReference>
<keyword evidence="7" id="KW-0808">Transferase</keyword>
<feature type="compositionally biased region" description="Acidic residues" evidence="5">
    <location>
        <begin position="628"/>
        <end position="637"/>
    </location>
</feature>
<evidence type="ECO:0000313" key="7">
    <source>
        <dbReference type="EMBL" id="CAI8052212.1"/>
    </source>
</evidence>
<feature type="compositionally biased region" description="Basic and acidic residues" evidence="5">
    <location>
        <begin position="835"/>
        <end position="861"/>
    </location>
</feature>
<dbReference type="InterPro" id="IPR011989">
    <property type="entry name" value="ARM-like"/>
</dbReference>
<comment type="function">
    <text evidence="4">Regulates COPI-mediated retrograde protein traffic at the interface between the Golgi apparatus and the endoplasmic reticulum. Involved in the maintenance of the Golgi apparatus morphology.</text>
</comment>
<dbReference type="AlphaFoldDB" id="A0AA35XIM2"/>
<feature type="region of interest" description="Disordered" evidence="5">
    <location>
        <begin position="569"/>
        <end position="877"/>
    </location>
</feature>
<feature type="compositionally biased region" description="Low complexity" evidence="5">
    <location>
        <begin position="800"/>
        <end position="834"/>
    </location>
</feature>
<feature type="compositionally biased region" description="Low complexity" evidence="5">
    <location>
        <begin position="591"/>
        <end position="604"/>
    </location>
</feature>
<evidence type="ECO:0000313" key="8">
    <source>
        <dbReference type="Proteomes" id="UP001174909"/>
    </source>
</evidence>
<accession>A0AA35XIM2</accession>
<protein>
    <recommendedName>
        <fullName evidence="2">N-terminal kinase-like protein</fullName>
    </recommendedName>
    <alternativeName>
        <fullName evidence="3">SCY1-like protein 1</fullName>
    </alternativeName>
</protein>
<dbReference type="InterPro" id="IPR000719">
    <property type="entry name" value="Prot_kinase_dom"/>
</dbReference>
<evidence type="ECO:0000256" key="2">
    <source>
        <dbReference type="ARBA" id="ARBA00040972"/>
    </source>
</evidence>
<keyword evidence="7" id="KW-0418">Kinase</keyword>
<dbReference type="Proteomes" id="UP001174909">
    <property type="component" value="Unassembled WGS sequence"/>
</dbReference>
<dbReference type="Gene3D" id="3.30.200.20">
    <property type="entry name" value="Phosphorylase Kinase, domain 1"/>
    <property type="match status" value="1"/>
</dbReference>
<evidence type="ECO:0000256" key="1">
    <source>
        <dbReference type="ARBA" id="ARBA00038349"/>
    </source>
</evidence>
<dbReference type="GO" id="GO:0005524">
    <property type="term" value="F:ATP binding"/>
    <property type="evidence" value="ECO:0007669"/>
    <property type="project" value="InterPro"/>
</dbReference>
<organism evidence="7 8">
    <name type="scientific">Geodia barretti</name>
    <name type="common">Barrett's horny sponge</name>
    <dbReference type="NCBI Taxonomy" id="519541"/>
    <lineage>
        <taxon>Eukaryota</taxon>
        <taxon>Metazoa</taxon>
        <taxon>Porifera</taxon>
        <taxon>Demospongiae</taxon>
        <taxon>Heteroscleromorpha</taxon>
        <taxon>Tetractinellida</taxon>
        <taxon>Astrophorina</taxon>
        <taxon>Geodiidae</taxon>
        <taxon>Geodia</taxon>
    </lineage>
</organism>
<name>A0AA35XIM2_GEOBA</name>
<dbReference type="Gene3D" id="1.10.510.10">
    <property type="entry name" value="Transferase(Phosphotransferase) domain 1"/>
    <property type="match status" value="1"/>
</dbReference>
<dbReference type="PANTHER" id="PTHR12984:SF3">
    <property type="entry name" value="N-TERMINAL KINASE-LIKE PROTEIN"/>
    <property type="match status" value="1"/>
</dbReference>
<dbReference type="SUPFAM" id="SSF48371">
    <property type="entry name" value="ARM repeat"/>
    <property type="match status" value="1"/>
</dbReference>
<sequence>MGQAQGRELPFDIGDTHSCLTGKTVWTAHDGKRKSDGEPVTVFLYDFTRKTEEEIKLVRSAHLRLKTLRHPNILRYIDGVELPDRVYLVTEKVTPLEEHRSTPDGQSQFSTAWGLHQILKGLAFLSNDCSLVHHNVNISSVFVDVAGEWKLGGVEFMTSFSDSSSFGTAGKILHALRKYDPPETGKPAASRNVEKWSSDTWGLGCLLWELFNGSLTQVSALRNTSKLPKSLLPHYMECVSANPKSRPNPASLLSRLREHGGFLATPLISIALRIEELQIMEPSQRNEFFTELNTTLDSFPEAFSRCKILPQLINAFEFGGAGSAVLAPLFRLGRLLDEEEYQRRIVPCVVKLFSSTDRATRLNLLKQLENFIDNLQSSTVSNQIFPNIASGFTDTVPALREQTVKSMVLVAPKLNDSVKNGELLKYLAKCQMDEQPGIRTNTTICLGRIACHLNPSTRQKVLVSAFLRPLKDPFPPARCAAIGAIASTHSYCTTSDIASRLLPVLCGLTVDKEKTVRDEVFKAIKTLLGKLEKFSEDPEAAAKQEKQEAAATSWTGWAVSSLTSKFYKSGGRTRGRGRGETNAGVTSQAESGTAVSSTTSGGAVETAAQEIGSGGKREGGGESKNEEEGWDEDEWEDFNISGEQTSATSSHEPGIGMGLDTGGTEEWEDEGWGTFEPLEEVKDTPSSGADFFDTLGQSKKTEQEEDLFERLGVGAARGGGVKKTSPPPVSSSLFGDSTGAGKGEEGDWGVWGSDLSTEKPERQQQAKTKHGGGLKLGQKQATRVTAGSSTATTAPQEHPSSSLSAGATSTGWDFDSDWSSFDSPSSQLQQQSSERASRQEELQRKREERRLRQREAREKRAAGVGRRPAGLGAVKKD</sequence>
<dbReference type="GO" id="GO:0004672">
    <property type="term" value="F:protein kinase activity"/>
    <property type="evidence" value="ECO:0007669"/>
    <property type="project" value="InterPro"/>
</dbReference>
<dbReference type="Pfam" id="PF00069">
    <property type="entry name" value="Pkinase"/>
    <property type="match status" value="1"/>
</dbReference>
<keyword evidence="8" id="KW-1185">Reference proteome</keyword>
<comment type="caution">
    <text evidence="7">The sequence shown here is derived from an EMBL/GenBank/DDBJ whole genome shotgun (WGS) entry which is preliminary data.</text>
</comment>
<dbReference type="SUPFAM" id="SSF56112">
    <property type="entry name" value="Protein kinase-like (PK-like)"/>
    <property type="match status" value="1"/>
</dbReference>
<feature type="domain" description="Protein kinase" evidence="6">
    <location>
        <begin position="11"/>
        <end position="262"/>
    </location>
</feature>
<dbReference type="PANTHER" id="PTHR12984">
    <property type="entry name" value="SCY1-RELATED S/T PROTEIN KINASE-LIKE"/>
    <property type="match status" value="1"/>
</dbReference>
<proteinExistence type="inferred from homology"/>
<dbReference type="InterPro" id="IPR051177">
    <property type="entry name" value="CIK-Related_Protein"/>
</dbReference>